<feature type="chain" id="PRO_5002538511" evidence="2">
    <location>
        <begin position="22"/>
        <end position="413"/>
    </location>
</feature>
<keyword evidence="2" id="KW-0732">Signal</keyword>
<dbReference type="InterPro" id="IPR011055">
    <property type="entry name" value="Dup_hybrid_motif"/>
</dbReference>
<evidence type="ECO:0000313" key="4">
    <source>
        <dbReference type="EMBL" id="KKT82427.1"/>
    </source>
</evidence>
<dbReference type="SUPFAM" id="SSF51261">
    <property type="entry name" value="Duplicated hybrid motif"/>
    <property type="match status" value="1"/>
</dbReference>
<reference evidence="4 5" key="1">
    <citation type="journal article" date="2015" name="Nature">
        <title>rRNA introns, odd ribosomes, and small enigmatic genomes across a large radiation of phyla.</title>
        <authorList>
            <person name="Brown C.T."/>
            <person name="Hug L.A."/>
            <person name="Thomas B.C."/>
            <person name="Sharon I."/>
            <person name="Castelle C.J."/>
            <person name="Singh A."/>
            <person name="Wilkins M.J."/>
            <person name="Williams K.H."/>
            <person name="Banfield J.F."/>
        </authorList>
    </citation>
    <scope>NUCLEOTIDE SEQUENCE [LARGE SCALE GENOMIC DNA]</scope>
</reference>
<name>A0A0G1MNP3_9BACT</name>
<evidence type="ECO:0000259" key="3">
    <source>
        <dbReference type="Pfam" id="PF01551"/>
    </source>
</evidence>
<feature type="signal peptide" evidence="2">
    <location>
        <begin position="1"/>
        <end position="21"/>
    </location>
</feature>
<feature type="domain" description="M23ase beta-sheet core" evidence="3">
    <location>
        <begin position="295"/>
        <end position="384"/>
    </location>
</feature>
<organism evidence="4 5">
    <name type="scientific">Candidatus Yanofskybacteria bacterium GW2011_GWA2_44_9</name>
    <dbReference type="NCBI Taxonomy" id="1619025"/>
    <lineage>
        <taxon>Bacteria</taxon>
        <taxon>Candidatus Yanofskyibacteriota</taxon>
    </lineage>
</organism>
<dbReference type="Proteomes" id="UP000034032">
    <property type="component" value="Unassembled WGS sequence"/>
</dbReference>
<dbReference type="PANTHER" id="PTHR21666:SF270">
    <property type="entry name" value="MUREIN HYDROLASE ACTIVATOR ENVC"/>
    <property type="match status" value="1"/>
</dbReference>
<evidence type="ECO:0000256" key="2">
    <source>
        <dbReference type="SAM" id="SignalP"/>
    </source>
</evidence>
<dbReference type="CDD" id="cd12797">
    <property type="entry name" value="M23_peptidase"/>
    <property type="match status" value="1"/>
</dbReference>
<comment type="caution">
    <text evidence="4">The sequence shown here is derived from an EMBL/GenBank/DDBJ whole genome shotgun (WGS) entry which is preliminary data.</text>
</comment>
<gene>
    <name evidence="4" type="ORF">UW79_C0006G0005</name>
</gene>
<feature type="coiled-coil region" evidence="1">
    <location>
        <begin position="149"/>
        <end position="239"/>
    </location>
</feature>
<feature type="coiled-coil region" evidence="1">
    <location>
        <begin position="19"/>
        <end position="81"/>
    </location>
</feature>
<evidence type="ECO:0000256" key="1">
    <source>
        <dbReference type="SAM" id="Coils"/>
    </source>
</evidence>
<dbReference type="InterPro" id="IPR016047">
    <property type="entry name" value="M23ase_b-sheet_dom"/>
</dbReference>
<dbReference type="PANTHER" id="PTHR21666">
    <property type="entry name" value="PEPTIDASE-RELATED"/>
    <property type="match status" value="1"/>
</dbReference>
<sequence length="413" mass="46241">MSVILLLIGSFLCTNSISAQTDDQRIEELRQQIEALEKEAQQYRSNIAGEQAKARSLQGEISMLNNQIKNIQAQMNITSKNISKTGIEIEGIEGSIFDTQKNIDYKKDTVGRLVLDLYKKDSESLLTVLLKNRSISDFFNKIQYAANLNATLLSLIKDLKNDKDVLEDQKNSLEGKKTELEILSQKQRQQSTALSQTKTGKNQLLTQTKGQEAQYQKMLAEVERKKSLFFTELKELETKIIQGGLYILRVQAKNLPPKGTNLFTWPEDDYRLTQGYGCTSYARCGRSRGPYGGAPHNGIDLAAGYGSPIKTIGDGEIIANGKNDGWGNWVAIKHGPYDLVSLYSHLSAFEFLRVGTQIKAGQVIGYEGNTGNVTGSHVHLSIYKDFFTYLKESNGQLYFNYFEGSINPLDYLP</sequence>
<dbReference type="EMBL" id="LCJR01000006">
    <property type="protein sequence ID" value="KKT82427.1"/>
    <property type="molecule type" value="Genomic_DNA"/>
</dbReference>
<dbReference type="Gene3D" id="6.10.250.3150">
    <property type="match status" value="1"/>
</dbReference>
<dbReference type="AlphaFoldDB" id="A0A0G1MNP3"/>
<dbReference type="Pfam" id="PF01551">
    <property type="entry name" value="Peptidase_M23"/>
    <property type="match status" value="1"/>
</dbReference>
<dbReference type="InterPro" id="IPR050570">
    <property type="entry name" value="Cell_wall_metabolism_enzyme"/>
</dbReference>
<dbReference type="Gene3D" id="2.70.70.10">
    <property type="entry name" value="Glucose Permease (Domain IIA)"/>
    <property type="match status" value="1"/>
</dbReference>
<keyword evidence="1" id="KW-0175">Coiled coil</keyword>
<dbReference type="GO" id="GO:0004222">
    <property type="term" value="F:metalloendopeptidase activity"/>
    <property type="evidence" value="ECO:0007669"/>
    <property type="project" value="TreeGrafter"/>
</dbReference>
<proteinExistence type="predicted"/>
<evidence type="ECO:0000313" key="5">
    <source>
        <dbReference type="Proteomes" id="UP000034032"/>
    </source>
</evidence>
<protein>
    <submittedName>
        <fullName evidence="4">Peptidase M23</fullName>
    </submittedName>
</protein>
<accession>A0A0G1MNP3</accession>